<dbReference type="CDD" id="cd17300">
    <property type="entry name" value="PIPKc_PIKfyve"/>
    <property type="match status" value="1"/>
</dbReference>
<gene>
    <name evidence="14" type="ORF">AMAG_16726</name>
</gene>
<dbReference type="Pfam" id="PF01504">
    <property type="entry name" value="PIP5K"/>
    <property type="match status" value="1"/>
</dbReference>
<evidence type="ECO:0000256" key="4">
    <source>
        <dbReference type="ARBA" id="ARBA00022741"/>
    </source>
</evidence>
<dbReference type="eggNOG" id="KOG0230">
    <property type="taxonomic scope" value="Eukaryota"/>
</dbReference>
<keyword evidence="3" id="KW-0479">Metal-binding</keyword>
<dbReference type="InterPro" id="IPR027483">
    <property type="entry name" value="PInositol-4-P-4/5-kinase_C_sf"/>
</dbReference>
<evidence type="ECO:0000256" key="8">
    <source>
        <dbReference type="ARBA" id="ARBA00022840"/>
    </source>
</evidence>
<dbReference type="Pfam" id="PF00118">
    <property type="entry name" value="Cpn60_TCP1"/>
    <property type="match status" value="1"/>
</dbReference>
<dbReference type="EC" id="2.7.1.150" evidence="1"/>
<feature type="region of interest" description="Disordered" evidence="11">
    <location>
        <begin position="1275"/>
        <end position="1342"/>
    </location>
</feature>
<dbReference type="Gene3D" id="3.30.810.10">
    <property type="entry name" value="2-Layer Sandwich"/>
    <property type="match status" value="1"/>
</dbReference>
<feature type="domain" description="FYVE-type" evidence="12">
    <location>
        <begin position="304"/>
        <end position="364"/>
    </location>
</feature>
<feature type="compositionally biased region" description="Polar residues" evidence="11">
    <location>
        <begin position="242"/>
        <end position="267"/>
    </location>
</feature>
<dbReference type="GO" id="GO:0008270">
    <property type="term" value="F:zinc ion binding"/>
    <property type="evidence" value="ECO:0007669"/>
    <property type="project" value="UniProtKB-KW"/>
</dbReference>
<sequence length="1775" mass="193716">MTTTPSRRPTLPTSPPTSPPLGSRSVMVRGRQSSSDGDLCANPPTASAIPSAASTGAIATSPPPDSTGTTTPEKPRHTVISRFFKRVRFSFGGSRPASSTDVHDAGTDTPPKSGTTLVPASPTPSTTVTTATAVPELAVWRPPSTSTSASSPSKGIDAVRRANSQSPNRRGSGGADRYMALEQDLRVIPKRTPSQGFEIPVEGGDEEGPPGHYSGRLTLTREDGSAWSDRANTPGSDLEDTPPSSLTHQSPNGSSTTLGQTPSTTDLNAGLRPPQSSTTVGQFMRRFRTNDKAQLSQRDHWIKDETCKACYQCEQPFTFLRRRHHCRICGKILCARCTIDDLSGEPFGYVGPIRVCTYCKSIIDECSKDADSPPPSPRPPSILGAPSIRSTRPRSLFESGDATALAPFRWPSGFVDDDPTSPGAAPDGDDPVAYESEDDDDEEENYNVLTPRQLVEATYSRPPSPTIEDESRRRTFIQRRRSLPARTTSVLLNEFWKEPEYCGPLLEGTCQAHARALIHQVVSEAKLHAAWETVLFDLASDVVRKVAFTSEVMDIRHFLRVKKIPGSRPAHSMFLSGAVCKKSLAHRKMPTSLTRPRIVVLTFPIEYHRVQDQLMSLNPVLAQEHEHLLSLCNRLLALQPTIILVEKTVSRFALEYLVGKGIAVSYDIKRPVLETVARFTGADLITSMDKLSQSPAVGTCGSFSAQMFAHDRDVTPLLVFDGCPTELGGCVILRGEDRTVLKTVKRVLWFVIFAVMSLHRESQLYTNLQAKPASVPVADAQALVVHDELLAKLLKPYQVLLSVSPGIAFPPPYLIERYRDEVQRAATRPRALSRSSSISSNTVATPTTGPSAKVWGGPAYASGIDRVSRDALNYILDKNDSVTPIAHQSLLFLTAMPPKKVPQPAHAAAEPQCARPSFQYVEYYGQDDITLVQYVEHVVETAAHPCPQCHLPLHQHHRVYYHGRMAVTVAVGDDSGDPANPGAATPRASSDGASMVSASSSSGSAAAAKSAAKARRKGQLLAPSRPQMQTYCCECKTWGPRMDMSVEAGAYSFAKYLELAFYNTAAACATCGHRAFADCQHVFYLGGSAVTVSMQPVTLYEMSFPLMRVQLDPARALAAKEKLSSQVQDLVVALYASVERYISQHWHQLAAAGAGVDDESYIRDLCLMANHEKSELLDMTREIADHSPVYETLAFTKVLAILLNRSGQWMEKVGRVRLEMSAAAAAMSPSSGATGSVPANDSLAAAVASNSPGPDSPASLAPAWVMRALQEMAGDNRNKVGPKPDLPTPSTSPPSTSHMTEIGDVLAPAPTAASRDVDADPLPVEPLPASHSPTQFPVLDKDVDVVTRPPSAKTDKSETKKASGLVQSLVNLLISAANPTSSLPPLTSIMNPTEHLFPGSTVIVREDEPTSIVAFALRSAEYAAKLEKVLQQADAATTEVSLNDVGSPSPFREIQNQEHDEPVEDVDEDALDDHWLEQDPSARGHIDVEATHGPLKVGCRTYFAAEFQDLRQNCLVEEYFAHSLARCAVWEANGGKSGSTFLKTQDDRFVIKQLSKVELELFGLFAPAYFAYMNRTIFNQIPTILAKIFGVYRIALKNSVTGKSSKLDFLVMENLFYGKKITKLFDLKGSTRNRYVTPVAGKTQTLLDGNYIELMRSSPLFTREYARKVLTTSIYNDTLFLSKLNIMDYSLLIGIDDENHQLVVGIVDFIRAYTWDKKLESWVKEQGFLGGGGKEPTIVSPKQYKTRFRDAMERYFWMVPDKFCSVKAANRNVFS</sequence>
<keyword evidence="4 10" id="KW-0547">Nucleotide-binding</keyword>
<protein>
    <recommendedName>
        <fullName evidence="1">1-phosphatidylinositol-3-phosphate 5-kinase</fullName>
        <ecNumber evidence="1">2.7.1.150</ecNumber>
    </recommendedName>
</protein>
<dbReference type="SMART" id="SM00330">
    <property type="entry name" value="PIPKc"/>
    <property type="match status" value="1"/>
</dbReference>
<dbReference type="OMA" id="QSVWNDT"/>
<dbReference type="FunFam" id="3.50.7.10:FF:000007">
    <property type="entry name" value="1-phosphatidylinositol 3-phosphate 5-kinase isoform X1"/>
    <property type="match status" value="1"/>
</dbReference>
<feature type="region of interest" description="Disordered" evidence="11">
    <location>
        <begin position="972"/>
        <end position="997"/>
    </location>
</feature>
<evidence type="ECO:0000256" key="1">
    <source>
        <dbReference type="ARBA" id="ARBA00012009"/>
    </source>
</evidence>
<evidence type="ECO:0000256" key="3">
    <source>
        <dbReference type="ARBA" id="ARBA00022723"/>
    </source>
</evidence>
<dbReference type="Gene3D" id="3.30.800.10">
    <property type="entry name" value="Phosphatidylinositol Phosphate Kinase II Beta"/>
    <property type="match status" value="1"/>
</dbReference>
<feature type="compositionally biased region" description="Low complexity" evidence="11">
    <location>
        <begin position="43"/>
        <end position="72"/>
    </location>
</feature>
<evidence type="ECO:0000256" key="7">
    <source>
        <dbReference type="ARBA" id="ARBA00022833"/>
    </source>
</evidence>
<dbReference type="InterPro" id="IPR002423">
    <property type="entry name" value="Cpn60/GroEL/TCP-1"/>
</dbReference>
<dbReference type="PANTHER" id="PTHR45748:SF7">
    <property type="entry name" value="1-PHOSPHATIDYLINOSITOL 3-PHOSPHATE 5-KINASE-RELATED"/>
    <property type="match status" value="1"/>
</dbReference>
<dbReference type="STRING" id="578462.A0A0L0TBQ5"/>
<accession>A0A0L0TBQ5</accession>
<feature type="region of interest" description="Disordered" evidence="11">
    <location>
        <begin position="369"/>
        <end position="396"/>
    </location>
</feature>
<feature type="compositionally biased region" description="Low complexity" evidence="11">
    <location>
        <begin position="1"/>
        <end position="11"/>
    </location>
</feature>
<feature type="region of interest" description="Disordered" evidence="11">
    <location>
        <begin position="1"/>
        <end position="280"/>
    </location>
</feature>
<dbReference type="Proteomes" id="UP000054350">
    <property type="component" value="Unassembled WGS sequence"/>
</dbReference>
<dbReference type="PROSITE" id="PS50178">
    <property type="entry name" value="ZF_FYVE"/>
    <property type="match status" value="1"/>
</dbReference>
<dbReference type="InterPro" id="IPR002498">
    <property type="entry name" value="PInositol-4-P-4/5-kinase_core"/>
</dbReference>
<dbReference type="InterPro" id="IPR013083">
    <property type="entry name" value="Znf_RING/FYVE/PHD"/>
</dbReference>
<evidence type="ECO:0000256" key="9">
    <source>
        <dbReference type="PROSITE-ProRule" id="PRU00091"/>
    </source>
</evidence>
<keyword evidence="5 9" id="KW-0863">Zinc-finger</keyword>
<feature type="compositionally biased region" description="Basic residues" evidence="11">
    <location>
        <begin position="77"/>
        <end position="88"/>
    </location>
</feature>
<dbReference type="SMART" id="SM00064">
    <property type="entry name" value="FYVE"/>
    <property type="match status" value="1"/>
</dbReference>
<keyword evidence="2 10" id="KW-0808">Transferase</keyword>
<keyword evidence="15" id="KW-1185">Reference proteome</keyword>
<dbReference type="SUPFAM" id="SSF52029">
    <property type="entry name" value="GroEL apical domain-like"/>
    <property type="match status" value="1"/>
</dbReference>
<dbReference type="InterPro" id="IPR000306">
    <property type="entry name" value="Znf_FYVE"/>
</dbReference>
<evidence type="ECO:0000259" key="13">
    <source>
        <dbReference type="PROSITE" id="PS51455"/>
    </source>
</evidence>
<dbReference type="InterPro" id="IPR044769">
    <property type="entry name" value="PIKfyve_PIPKc"/>
</dbReference>
<dbReference type="EMBL" id="GG745378">
    <property type="protein sequence ID" value="KNE72243.1"/>
    <property type="molecule type" value="Genomic_DNA"/>
</dbReference>
<keyword evidence="8 10" id="KW-0067">ATP-binding</keyword>
<feature type="domain" description="PIPK" evidence="13">
    <location>
        <begin position="1434"/>
        <end position="1756"/>
    </location>
</feature>
<dbReference type="InterPro" id="IPR027409">
    <property type="entry name" value="GroEL-like_apical_dom_sf"/>
</dbReference>
<dbReference type="Pfam" id="PF01363">
    <property type="entry name" value="FYVE"/>
    <property type="match status" value="1"/>
</dbReference>
<evidence type="ECO:0000256" key="6">
    <source>
        <dbReference type="ARBA" id="ARBA00022777"/>
    </source>
</evidence>
<evidence type="ECO:0000313" key="14">
    <source>
        <dbReference type="EMBL" id="KNE72243.1"/>
    </source>
</evidence>
<proteinExistence type="predicted"/>
<evidence type="ECO:0000256" key="11">
    <source>
        <dbReference type="SAM" id="MobiDB-lite"/>
    </source>
</evidence>
<dbReference type="GO" id="GO:0000329">
    <property type="term" value="C:fungal-type vacuole membrane"/>
    <property type="evidence" value="ECO:0007669"/>
    <property type="project" value="TreeGrafter"/>
</dbReference>
<dbReference type="Gene3D" id="3.30.40.10">
    <property type="entry name" value="Zinc/RING finger domain, C3HC4 (zinc finger)"/>
    <property type="match status" value="1"/>
</dbReference>
<dbReference type="SUPFAM" id="SSF56104">
    <property type="entry name" value="SAICAR synthase-like"/>
    <property type="match status" value="1"/>
</dbReference>
<dbReference type="PROSITE" id="PS51455">
    <property type="entry name" value="PIPK"/>
    <property type="match status" value="1"/>
</dbReference>
<dbReference type="GO" id="GO:0000285">
    <property type="term" value="F:1-phosphatidylinositol-3-phosphate 5-kinase activity"/>
    <property type="evidence" value="ECO:0007669"/>
    <property type="project" value="UniProtKB-EC"/>
</dbReference>
<dbReference type="GO" id="GO:0005524">
    <property type="term" value="F:ATP binding"/>
    <property type="evidence" value="ECO:0007669"/>
    <property type="project" value="UniProtKB-UniRule"/>
</dbReference>
<evidence type="ECO:0000313" key="15">
    <source>
        <dbReference type="Proteomes" id="UP000054350"/>
    </source>
</evidence>
<keyword evidence="7" id="KW-0862">Zinc</keyword>
<evidence type="ECO:0000256" key="5">
    <source>
        <dbReference type="ARBA" id="ARBA00022771"/>
    </source>
</evidence>
<dbReference type="FunFam" id="3.30.810.10:FF:000001">
    <property type="entry name" value="1-phosphatidylinositol 3-phosphate 5-kinase FAB1"/>
    <property type="match status" value="1"/>
</dbReference>
<dbReference type="Gene3D" id="3.50.7.10">
    <property type="entry name" value="GroEL"/>
    <property type="match status" value="1"/>
</dbReference>
<dbReference type="GO" id="GO:0010008">
    <property type="term" value="C:endosome membrane"/>
    <property type="evidence" value="ECO:0007669"/>
    <property type="project" value="TreeGrafter"/>
</dbReference>
<dbReference type="InterPro" id="IPR027484">
    <property type="entry name" value="PInositol-4-P-5-kinase_N"/>
</dbReference>
<reference evidence="15" key="2">
    <citation type="submission" date="2009-11" db="EMBL/GenBank/DDBJ databases">
        <title>The Genome Sequence of Allomyces macrogynus strain ATCC 38327.</title>
        <authorList>
            <consortium name="The Broad Institute Genome Sequencing Platform"/>
            <person name="Russ C."/>
            <person name="Cuomo C."/>
            <person name="Shea T."/>
            <person name="Young S.K."/>
            <person name="Zeng Q."/>
            <person name="Koehrsen M."/>
            <person name="Haas B."/>
            <person name="Borodovsky M."/>
            <person name="Guigo R."/>
            <person name="Alvarado L."/>
            <person name="Berlin A."/>
            <person name="Borenstein D."/>
            <person name="Chen Z."/>
            <person name="Engels R."/>
            <person name="Freedman E."/>
            <person name="Gellesch M."/>
            <person name="Goldberg J."/>
            <person name="Griggs A."/>
            <person name="Gujja S."/>
            <person name="Heiman D."/>
            <person name="Hepburn T."/>
            <person name="Howarth C."/>
            <person name="Jen D."/>
            <person name="Larson L."/>
            <person name="Lewis B."/>
            <person name="Mehta T."/>
            <person name="Park D."/>
            <person name="Pearson M."/>
            <person name="Roberts A."/>
            <person name="Saif S."/>
            <person name="Shenoy N."/>
            <person name="Sisk P."/>
            <person name="Stolte C."/>
            <person name="Sykes S."/>
            <person name="Walk T."/>
            <person name="White J."/>
            <person name="Yandava C."/>
            <person name="Burger G."/>
            <person name="Gray M.W."/>
            <person name="Holland P.W.H."/>
            <person name="King N."/>
            <person name="Lang F.B.F."/>
            <person name="Roger A.J."/>
            <person name="Ruiz-Trillo I."/>
            <person name="Lander E."/>
            <person name="Nusbaum C."/>
        </authorList>
    </citation>
    <scope>NUCLEOTIDE SEQUENCE [LARGE SCALE GENOMIC DNA]</scope>
    <source>
        <strain evidence="15">ATCC 38327</strain>
    </source>
</reference>
<feature type="compositionally biased region" description="Low complexity" evidence="11">
    <location>
        <begin position="115"/>
        <end position="153"/>
    </location>
</feature>
<dbReference type="SUPFAM" id="SSF57903">
    <property type="entry name" value="FYVE/PHD zinc finger"/>
    <property type="match status" value="1"/>
</dbReference>
<dbReference type="GO" id="GO:0046854">
    <property type="term" value="P:phosphatidylinositol phosphate biosynthetic process"/>
    <property type="evidence" value="ECO:0007669"/>
    <property type="project" value="TreeGrafter"/>
</dbReference>
<feature type="region of interest" description="Disordered" evidence="11">
    <location>
        <begin position="411"/>
        <end position="445"/>
    </location>
</feature>
<keyword evidence="6 10" id="KW-0418">Kinase</keyword>
<dbReference type="InterPro" id="IPR017455">
    <property type="entry name" value="Znf_FYVE-rel"/>
</dbReference>
<dbReference type="VEuPathDB" id="FungiDB:AMAG_16726"/>
<feature type="compositionally biased region" description="Low complexity" evidence="11">
    <location>
        <begin position="988"/>
        <end position="997"/>
    </location>
</feature>
<name>A0A0L0TBQ5_ALLM3</name>
<dbReference type="OrthoDB" id="158357at2759"/>
<dbReference type="InterPro" id="IPR011011">
    <property type="entry name" value="Znf_FYVE_PHD"/>
</dbReference>
<evidence type="ECO:0000256" key="10">
    <source>
        <dbReference type="PROSITE-ProRule" id="PRU00781"/>
    </source>
</evidence>
<dbReference type="PANTHER" id="PTHR45748">
    <property type="entry name" value="1-PHOSPHATIDYLINOSITOL 3-PHOSPHATE 5-KINASE-RELATED"/>
    <property type="match status" value="1"/>
</dbReference>
<organism evidence="14 15">
    <name type="scientific">Allomyces macrogynus (strain ATCC 38327)</name>
    <name type="common">Allomyces javanicus var. macrogynus</name>
    <dbReference type="NCBI Taxonomy" id="578462"/>
    <lineage>
        <taxon>Eukaryota</taxon>
        <taxon>Fungi</taxon>
        <taxon>Fungi incertae sedis</taxon>
        <taxon>Blastocladiomycota</taxon>
        <taxon>Blastocladiomycetes</taxon>
        <taxon>Blastocladiales</taxon>
        <taxon>Blastocladiaceae</taxon>
        <taxon>Allomyces</taxon>
    </lineage>
</organism>
<evidence type="ECO:0000256" key="2">
    <source>
        <dbReference type="ARBA" id="ARBA00022679"/>
    </source>
</evidence>
<feature type="compositionally biased region" description="Acidic residues" evidence="11">
    <location>
        <begin position="427"/>
        <end position="445"/>
    </location>
</feature>
<evidence type="ECO:0000259" key="12">
    <source>
        <dbReference type="PROSITE" id="PS50178"/>
    </source>
</evidence>
<reference evidence="14 15" key="1">
    <citation type="submission" date="2009-11" db="EMBL/GenBank/DDBJ databases">
        <title>Annotation of Allomyces macrogynus ATCC 38327.</title>
        <authorList>
            <consortium name="The Broad Institute Genome Sequencing Platform"/>
            <person name="Russ C."/>
            <person name="Cuomo C."/>
            <person name="Burger G."/>
            <person name="Gray M.W."/>
            <person name="Holland P.W.H."/>
            <person name="King N."/>
            <person name="Lang F.B.F."/>
            <person name="Roger A.J."/>
            <person name="Ruiz-Trillo I."/>
            <person name="Young S.K."/>
            <person name="Zeng Q."/>
            <person name="Gargeya S."/>
            <person name="Fitzgerald M."/>
            <person name="Haas B."/>
            <person name="Abouelleil A."/>
            <person name="Alvarado L."/>
            <person name="Arachchi H.M."/>
            <person name="Berlin A."/>
            <person name="Chapman S.B."/>
            <person name="Gearin G."/>
            <person name="Goldberg J."/>
            <person name="Griggs A."/>
            <person name="Gujja S."/>
            <person name="Hansen M."/>
            <person name="Heiman D."/>
            <person name="Howarth C."/>
            <person name="Larimer J."/>
            <person name="Lui A."/>
            <person name="MacDonald P.J.P."/>
            <person name="McCowen C."/>
            <person name="Montmayeur A."/>
            <person name="Murphy C."/>
            <person name="Neiman D."/>
            <person name="Pearson M."/>
            <person name="Priest M."/>
            <person name="Roberts A."/>
            <person name="Saif S."/>
            <person name="Shea T."/>
            <person name="Sisk P."/>
            <person name="Stolte C."/>
            <person name="Sykes S."/>
            <person name="Wortman J."/>
            <person name="Nusbaum C."/>
            <person name="Birren B."/>
        </authorList>
    </citation>
    <scope>NUCLEOTIDE SEQUENCE [LARGE SCALE GENOMIC DNA]</scope>
    <source>
        <strain evidence="14 15">ATCC 38327</strain>
    </source>
</reference>